<dbReference type="GO" id="GO:0005509">
    <property type="term" value="F:calcium ion binding"/>
    <property type="evidence" value="ECO:0007669"/>
    <property type="project" value="InterPro"/>
</dbReference>
<keyword evidence="3" id="KW-0106">Calcium</keyword>
<keyword evidence="12" id="KW-1185">Reference proteome</keyword>
<protein>
    <recommendedName>
        <fullName evidence="13">Calmodulin</fullName>
    </recommendedName>
</protein>
<evidence type="ECO:0000256" key="8">
    <source>
        <dbReference type="SAM" id="MobiDB-lite"/>
    </source>
</evidence>
<feature type="region of interest" description="Disordered" evidence="8">
    <location>
        <begin position="542"/>
        <end position="567"/>
    </location>
</feature>
<dbReference type="InterPro" id="IPR018247">
    <property type="entry name" value="EF_Hand_1_Ca_BS"/>
</dbReference>
<evidence type="ECO:0000259" key="10">
    <source>
        <dbReference type="PROSITE" id="PS50222"/>
    </source>
</evidence>
<reference evidence="12" key="1">
    <citation type="journal article" date="2023" name="Commun. Biol.">
        <title>Genome analysis of Parmales, the sister group of diatoms, reveals the evolutionary specialization of diatoms from phago-mixotrophs to photoautotrophs.</title>
        <authorList>
            <person name="Ban H."/>
            <person name="Sato S."/>
            <person name="Yoshikawa S."/>
            <person name="Yamada K."/>
            <person name="Nakamura Y."/>
            <person name="Ichinomiya M."/>
            <person name="Sato N."/>
            <person name="Blanc-Mathieu R."/>
            <person name="Endo H."/>
            <person name="Kuwata A."/>
            <person name="Ogata H."/>
        </authorList>
    </citation>
    <scope>NUCLEOTIDE SEQUENCE [LARGE SCALE GENOMIC DNA]</scope>
    <source>
        <strain evidence="12">NIES 3700</strain>
    </source>
</reference>
<feature type="region of interest" description="Disordered" evidence="8">
    <location>
        <begin position="1540"/>
        <end position="1563"/>
    </location>
</feature>
<dbReference type="Gene3D" id="1.10.238.10">
    <property type="entry name" value="EF-hand"/>
    <property type="match status" value="2"/>
</dbReference>
<evidence type="ECO:0000259" key="9">
    <source>
        <dbReference type="PROSITE" id="PS50067"/>
    </source>
</evidence>
<dbReference type="SMART" id="SM00054">
    <property type="entry name" value="EFh"/>
    <property type="match status" value="2"/>
</dbReference>
<feature type="binding site" evidence="6">
    <location>
        <begin position="692"/>
        <end position="699"/>
    </location>
    <ligand>
        <name>ATP</name>
        <dbReference type="ChEBI" id="CHEBI:30616"/>
    </ligand>
</feature>
<dbReference type="PANTHER" id="PTHR47970">
    <property type="entry name" value="KINESIN-LIKE PROTEIN KIF11"/>
    <property type="match status" value="1"/>
</dbReference>
<dbReference type="InterPro" id="IPR027417">
    <property type="entry name" value="P-loop_NTPase"/>
</dbReference>
<dbReference type="Pfam" id="PF00225">
    <property type="entry name" value="Kinesin"/>
    <property type="match status" value="1"/>
</dbReference>
<dbReference type="SMART" id="SM00129">
    <property type="entry name" value="KISc"/>
    <property type="match status" value="1"/>
</dbReference>
<feature type="domain" description="Kinesin motor" evidence="9">
    <location>
        <begin position="608"/>
        <end position="968"/>
    </location>
</feature>
<dbReference type="Proteomes" id="UP001165122">
    <property type="component" value="Unassembled WGS sequence"/>
</dbReference>
<dbReference type="PROSITE" id="PS00018">
    <property type="entry name" value="EF_HAND_1"/>
    <property type="match status" value="2"/>
</dbReference>
<keyword evidence="5" id="KW-0206">Cytoskeleton</keyword>
<comment type="similarity">
    <text evidence="6">Belongs to the TRAFAC class myosin-kinesin ATPase superfamily. Kinesin family.</text>
</comment>
<feature type="compositionally biased region" description="Gly residues" evidence="8">
    <location>
        <begin position="1484"/>
        <end position="1499"/>
    </location>
</feature>
<feature type="compositionally biased region" description="Basic and acidic residues" evidence="8">
    <location>
        <begin position="1500"/>
        <end position="1512"/>
    </location>
</feature>
<feature type="region of interest" description="Disordered" evidence="8">
    <location>
        <begin position="67"/>
        <end position="128"/>
    </location>
</feature>
<evidence type="ECO:0000256" key="2">
    <source>
        <dbReference type="ARBA" id="ARBA00022490"/>
    </source>
</evidence>
<feature type="domain" description="EF-hand" evidence="10">
    <location>
        <begin position="1246"/>
        <end position="1281"/>
    </location>
</feature>
<keyword evidence="7" id="KW-0175">Coiled coil</keyword>
<name>A0A9W7CEQ5_9STRA</name>
<dbReference type="GO" id="GO:0005876">
    <property type="term" value="C:spindle microtubule"/>
    <property type="evidence" value="ECO:0007669"/>
    <property type="project" value="TreeGrafter"/>
</dbReference>
<dbReference type="PROSITE" id="PS50067">
    <property type="entry name" value="KINESIN_MOTOR_2"/>
    <property type="match status" value="1"/>
</dbReference>
<evidence type="ECO:0000256" key="4">
    <source>
        <dbReference type="ARBA" id="ARBA00023175"/>
    </source>
</evidence>
<evidence type="ECO:0008006" key="13">
    <source>
        <dbReference type="Google" id="ProtNLM"/>
    </source>
</evidence>
<dbReference type="EMBL" id="BRXW01000107">
    <property type="protein sequence ID" value="GMI06942.1"/>
    <property type="molecule type" value="Genomic_DNA"/>
</dbReference>
<evidence type="ECO:0000256" key="1">
    <source>
        <dbReference type="ARBA" id="ARBA00004245"/>
    </source>
</evidence>
<dbReference type="InterPro" id="IPR001752">
    <property type="entry name" value="Kinesin_motor_dom"/>
</dbReference>
<dbReference type="Gene3D" id="3.40.850.10">
    <property type="entry name" value="Kinesin motor domain"/>
    <property type="match status" value="1"/>
</dbReference>
<accession>A0A9W7CEQ5</accession>
<feature type="region of interest" description="Disordered" evidence="8">
    <location>
        <begin position="1331"/>
        <end position="1381"/>
    </location>
</feature>
<comment type="caution">
    <text evidence="11">The sequence shown here is derived from an EMBL/GenBank/DDBJ whole genome shotgun (WGS) entry which is preliminary data.</text>
</comment>
<keyword evidence="2" id="KW-0963">Cytoplasm</keyword>
<evidence type="ECO:0000256" key="5">
    <source>
        <dbReference type="ARBA" id="ARBA00023212"/>
    </source>
</evidence>
<dbReference type="SUPFAM" id="SSF52540">
    <property type="entry name" value="P-loop containing nucleoside triphosphate hydrolases"/>
    <property type="match status" value="1"/>
</dbReference>
<dbReference type="PROSITE" id="PS50222">
    <property type="entry name" value="EF_HAND_2"/>
    <property type="match status" value="1"/>
</dbReference>
<evidence type="ECO:0000256" key="6">
    <source>
        <dbReference type="PROSITE-ProRule" id="PRU00283"/>
    </source>
</evidence>
<dbReference type="GO" id="GO:0072686">
    <property type="term" value="C:mitotic spindle"/>
    <property type="evidence" value="ECO:0007669"/>
    <property type="project" value="TreeGrafter"/>
</dbReference>
<gene>
    <name evidence="11" type="ORF">TrLO_g13181</name>
</gene>
<evidence type="ECO:0000313" key="11">
    <source>
        <dbReference type="EMBL" id="GMI06942.1"/>
    </source>
</evidence>
<dbReference type="InterPro" id="IPR047149">
    <property type="entry name" value="KIF11-like"/>
</dbReference>
<dbReference type="PRINTS" id="PR00380">
    <property type="entry name" value="KINESINHEAVY"/>
</dbReference>
<dbReference type="GO" id="GO:0051231">
    <property type="term" value="P:spindle elongation"/>
    <property type="evidence" value="ECO:0007669"/>
    <property type="project" value="TreeGrafter"/>
</dbReference>
<feature type="region of interest" description="Disordered" evidence="8">
    <location>
        <begin position="1434"/>
        <end position="1515"/>
    </location>
</feature>
<dbReference type="GO" id="GO:0008017">
    <property type="term" value="F:microtubule binding"/>
    <property type="evidence" value="ECO:0007669"/>
    <property type="project" value="InterPro"/>
</dbReference>
<evidence type="ECO:0000256" key="3">
    <source>
        <dbReference type="ARBA" id="ARBA00022837"/>
    </source>
</evidence>
<dbReference type="GO" id="GO:0005524">
    <property type="term" value="F:ATP binding"/>
    <property type="evidence" value="ECO:0007669"/>
    <property type="project" value="UniProtKB-UniRule"/>
</dbReference>
<dbReference type="InterPro" id="IPR011992">
    <property type="entry name" value="EF-hand-dom_pair"/>
</dbReference>
<dbReference type="CDD" id="cd00051">
    <property type="entry name" value="EFh"/>
    <property type="match status" value="1"/>
</dbReference>
<dbReference type="GO" id="GO:0090307">
    <property type="term" value="P:mitotic spindle assembly"/>
    <property type="evidence" value="ECO:0007669"/>
    <property type="project" value="TreeGrafter"/>
</dbReference>
<dbReference type="GO" id="GO:0008574">
    <property type="term" value="F:plus-end-directed microtubule motor activity"/>
    <property type="evidence" value="ECO:0007669"/>
    <property type="project" value="TreeGrafter"/>
</dbReference>
<feature type="compositionally biased region" description="Basic residues" evidence="8">
    <location>
        <begin position="1355"/>
        <end position="1364"/>
    </location>
</feature>
<organism evidence="11 12">
    <name type="scientific">Triparma laevis f. longispina</name>
    <dbReference type="NCBI Taxonomy" id="1714387"/>
    <lineage>
        <taxon>Eukaryota</taxon>
        <taxon>Sar</taxon>
        <taxon>Stramenopiles</taxon>
        <taxon>Ochrophyta</taxon>
        <taxon>Bolidophyceae</taxon>
        <taxon>Parmales</taxon>
        <taxon>Triparmaceae</taxon>
        <taxon>Triparma</taxon>
    </lineage>
</organism>
<dbReference type="OrthoDB" id="194372at2759"/>
<feature type="compositionally biased region" description="Low complexity" evidence="8">
    <location>
        <begin position="82"/>
        <end position="111"/>
    </location>
</feature>
<keyword evidence="6" id="KW-0067">ATP-binding</keyword>
<comment type="subcellular location">
    <subcellularLocation>
        <location evidence="1">Cytoplasm</location>
        <location evidence="1">Cytoskeleton</location>
    </subcellularLocation>
</comment>
<sequence>MNATNPPPVVLHPSMSSTITEVLSLDIDVTFISSALPIHLDEEETTNLESSLYFVNSETNSFGLIKVDHNCEPLPPPPPTSRSPKSPSKSSSRPGSRSGSSSHSGFSRPTTPTTSNLSPFTPPTPKITITEISNNDSLICPTRLALSGSTSLEHLYSHPLPTSSYLPSTDSASFDATAHLQHCYNHLLKRARPLIFISCLGPETLLPGKGGIMEPVHNKSSIQSYNPETQEITPLCIGLNTVKGMTCTRSSDIIFLTKIQVTKKGSSALKTYNSTAVKIIAGKDVLDYSLSGDVVPLDKIKTVLILPPSMHEYSNVVSLTETGDILVSVERGMKSGNGGGFDGCVCESTFGGVVVFKGTRVDGEESSSGSSSSLHPFFLNYKIGNEPKPYSKLKFHNDNYVAIITPTIKDMYVNYGNQNSERNVYIATQGLGPECVVSARCCRVDIGRGVYWPLGKGSFECFGTSGREFRSLKKKPGVWGDVEEIEGGEEEEEEEEGWVEEGFVGFGVEGGFKGKKLVGVYGKDSFVARVLRTKAISKIPCPETPRSLPASEAGDEEDDISIESSVDESQHEELFNNLSSALADDEGGDMARRMADLDPSLSTKGPVNVKVVLRCRPLLKGEIKLKIPTCVKCSRNDITVDGEFLPQHADKSFDFDRVFGPETTQKQLYNETVKPIVYRVLDGFKCTVFAYGQTGSGKTYSMEGETGRGGADEAGCIPRAVHTLFDELNEMKGNRYSVTASHMEVYLEQPYDLLATEETGKWKSGSHMKNKLRIVENRLKEESDDSEEEEAEEEVVKVRTGGVEVIGLSEVVVKKPSDVFKIMHRTKQNRHAAETLCNRQSSRSHAVFSINVVNTVRGDGGNLVTRRGKLNLVDLSGSESIKKSGAEGIQAVEASIIGKSLLSLGRVIRSLVSKSSHVPYRESKLTRILSDSLGGSSYTALILAVTPNGEMVGETMSTLSYGMLARDVKNVPKKDVVVKKKCSNGKVEVLGVGEIAELDVDGQLKALEGKIVEEWKDPVAPWGPRVPIRTRKPGETFRGAVNIPVGNLNTTPRVFHNETVEWTREIIDGFGKLSERASACFCEIFGRFDSRGRGELTMDEVQALEFTIGSESATEVAADFLANFKRSFGRKTRNPAVSSTKPGHMTVAAFIAFVEKTASVDPLAVRTMLTKGGYSLSLGKAVLGGEGDGGLETESQQRAKEEMERIKEERNKKTYGANSLKSDKAASKSKVAYEALEKIKAVASKKEGFDLKSAFKKFDIDGNGTVDHEELKQVITDMCETPDDNGNIEKIAKWEMAAIIELFDPNNDGEIDYGEFSWTFYNRRALTNKDAKGEQGEDDFGEGMDTSRGSVGSSSRRRKKKKKKKDPDPIMPPPPKTAGRINIEEALGGLIELTPRDARGVPLALLERRKKQKEEEDAQLEILKKEAMEDAFGLGGGGGLSTVRTAKSGGSGGTSARRPLSALNGGAQTTLPSLKRGASVPGLGSLGGGLGGGGGGGGGEKAKTKPRQEKPAEWQQWVIKSRNTWVNQAKRSNVQVNRAPVDLRGGVQNRSHPKVPLLWGGNK</sequence>
<evidence type="ECO:0000313" key="12">
    <source>
        <dbReference type="Proteomes" id="UP001165122"/>
    </source>
</evidence>
<dbReference type="PANTHER" id="PTHR47970:SF12">
    <property type="entry name" value="KINESIN FAMILY MEMBER 11"/>
    <property type="match status" value="1"/>
</dbReference>
<proteinExistence type="inferred from homology"/>
<keyword evidence="4 6" id="KW-0505">Motor protein</keyword>
<keyword evidence="6" id="KW-0547">Nucleotide-binding</keyword>
<dbReference type="Pfam" id="PF13499">
    <property type="entry name" value="EF-hand_7"/>
    <property type="match status" value="1"/>
</dbReference>
<evidence type="ECO:0000256" key="7">
    <source>
        <dbReference type="SAM" id="Coils"/>
    </source>
</evidence>
<dbReference type="InterPro" id="IPR036961">
    <property type="entry name" value="Kinesin_motor_dom_sf"/>
</dbReference>
<dbReference type="GO" id="GO:0007018">
    <property type="term" value="P:microtubule-based movement"/>
    <property type="evidence" value="ECO:0007669"/>
    <property type="project" value="InterPro"/>
</dbReference>
<feature type="coiled-coil region" evidence="7">
    <location>
        <begin position="1403"/>
        <end position="1430"/>
    </location>
</feature>
<dbReference type="InterPro" id="IPR002048">
    <property type="entry name" value="EF_hand_dom"/>
</dbReference>
<dbReference type="SUPFAM" id="SSF47473">
    <property type="entry name" value="EF-hand"/>
    <property type="match status" value="1"/>
</dbReference>